<gene>
    <name evidence="3" type="ORF">ENT17_02740</name>
</gene>
<feature type="domain" description="YvlB/LiaX N-terminal" evidence="2">
    <location>
        <begin position="5"/>
        <end position="33"/>
    </location>
</feature>
<name>A0A7C4Q7T0_9CHLR</name>
<feature type="region of interest" description="Disordered" evidence="1">
    <location>
        <begin position="35"/>
        <end position="59"/>
    </location>
</feature>
<dbReference type="EMBL" id="DSXR01000036">
    <property type="protein sequence ID" value="HGS86514.1"/>
    <property type="molecule type" value="Genomic_DNA"/>
</dbReference>
<dbReference type="AlphaFoldDB" id="A0A7C4Q7T0"/>
<organism evidence="3">
    <name type="scientific">Bellilinea caldifistulae</name>
    <dbReference type="NCBI Taxonomy" id="360411"/>
    <lineage>
        <taxon>Bacteria</taxon>
        <taxon>Bacillati</taxon>
        <taxon>Chloroflexota</taxon>
        <taxon>Anaerolineae</taxon>
        <taxon>Anaerolineales</taxon>
        <taxon>Anaerolineaceae</taxon>
        <taxon>Bellilinea</taxon>
    </lineage>
</organism>
<evidence type="ECO:0000256" key="1">
    <source>
        <dbReference type="SAM" id="MobiDB-lite"/>
    </source>
</evidence>
<evidence type="ECO:0000313" key="3">
    <source>
        <dbReference type="EMBL" id="HGS86514.1"/>
    </source>
</evidence>
<protein>
    <recommendedName>
        <fullName evidence="2">YvlB/LiaX N-terminal domain-containing protein</fullName>
    </recommendedName>
</protein>
<sequence length="134" mass="14539">MANPEERLKILQLLQEGKITADQAARLLEALETSAAQAKGAPRPPVPPAPPSPAGGGRWLRVRVTDTDTGKTRVNVRLPLNLVASGIRMGMRFAPEIEGLDVNELMAFIQSGESGHLVDVYDDEDGEHVEVYIE</sequence>
<reference evidence="3" key="1">
    <citation type="journal article" date="2020" name="mSystems">
        <title>Genome- and Community-Level Interaction Insights into Carbon Utilization and Element Cycling Functions of Hydrothermarchaeota in Hydrothermal Sediment.</title>
        <authorList>
            <person name="Zhou Z."/>
            <person name="Liu Y."/>
            <person name="Xu W."/>
            <person name="Pan J."/>
            <person name="Luo Z.H."/>
            <person name="Li M."/>
        </authorList>
    </citation>
    <scope>NUCLEOTIDE SEQUENCE [LARGE SCALE GENOMIC DNA]</scope>
    <source>
        <strain evidence="3">SpSt-556</strain>
    </source>
</reference>
<proteinExistence type="predicted"/>
<dbReference type="InterPro" id="IPR053959">
    <property type="entry name" value="YvlB/LiaX_N"/>
</dbReference>
<evidence type="ECO:0000259" key="2">
    <source>
        <dbReference type="Pfam" id="PF22746"/>
    </source>
</evidence>
<feature type="compositionally biased region" description="Pro residues" evidence="1">
    <location>
        <begin position="42"/>
        <end position="53"/>
    </location>
</feature>
<comment type="caution">
    <text evidence="3">The sequence shown here is derived from an EMBL/GenBank/DDBJ whole genome shotgun (WGS) entry which is preliminary data.</text>
</comment>
<dbReference type="Pfam" id="PF22746">
    <property type="entry name" value="SHOCT-like_DUF2089-C"/>
    <property type="match status" value="1"/>
</dbReference>
<accession>A0A7C4Q7T0</accession>